<gene>
    <name evidence="1" type="ORF">LCGC14_0727100</name>
</gene>
<dbReference type="Pfam" id="PF05521">
    <property type="entry name" value="Phage_HCP"/>
    <property type="match status" value="1"/>
</dbReference>
<comment type="caution">
    <text evidence="1">The sequence shown here is derived from an EMBL/GenBank/DDBJ whole genome shotgun (WGS) entry which is preliminary data.</text>
</comment>
<accession>A0A0F9QAR6</accession>
<dbReference type="Gene3D" id="2.40.10.270">
    <property type="entry name" value="Bacteriophage SPP1 head-tail adaptor protein"/>
    <property type="match status" value="1"/>
</dbReference>
<proteinExistence type="predicted"/>
<dbReference type="AlphaFoldDB" id="A0A0F9QAR6"/>
<evidence type="ECO:0008006" key="2">
    <source>
        <dbReference type="Google" id="ProtNLM"/>
    </source>
</evidence>
<dbReference type="EMBL" id="LAZR01001670">
    <property type="protein sequence ID" value="KKN41060.1"/>
    <property type="molecule type" value="Genomic_DNA"/>
</dbReference>
<protein>
    <recommendedName>
        <fullName evidence="2">Phage head-tail adaptor</fullName>
    </recommendedName>
</protein>
<evidence type="ECO:0000313" key="1">
    <source>
        <dbReference type="EMBL" id="KKN41060.1"/>
    </source>
</evidence>
<reference evidence="1" key="1">
    <citation type="journal article" date="2015" name="Nature">
        <title>Complex archaea that bridge the gap between prokaryotes and eukaryotes.</title>
        <authorList>
            <person name="Spang A."/>
            <person name="Saw J.H."/>
            <person name="Jorgensen S.L."/>
            <person name="Zaremba-Niedzwiedzka K."/>
            <person name="Martijn J."/>
            <person name="Lind A.E."/>
            <person name="van Eijk R."/>
            <person name="Schleper C."/>
            <person name="Guy L."/>
            <person name="Ettema T.J."/>
        </authorList>
    </citation>
    <scope>NUCLEOTIDE SEQUENCE</scope>
</reference>
<dbReference type="InterPro" id="IPR008767">
    <property type="entry name" value="Phage_SPP1_head-tail_adaptor"/>
</dbReference>
<sequence>MIIGKRQKRVKVQSKQTVRDAAGGAVHTWVTDDTIWAHIAPATGKELYAGEQVKAEVTHKITIRYYSAMTTVKRLLFGTRIFDVNFIKNIDERNEYQEMLCKEVV</sequence>
<dbReference type="NCBIfam" id="TIGR01563">
    <property type="entry name" value="gp16_SPP1"/>
    <property type="match status" value="1"/>
</dbReference>
<name>A0A0F9QAR6_9ZZZZ</name>
<dbReference type="InterPro" id="IPR038666">
    <property type="entry name" value="SSP1_head-tail_sf"/>
</dbReference>
<organism evidence="1">
    <name type="scientific">marine sediment metagenome</name>
    <dbReference type="NCBI Taxonomy" id="412755"/>
    <lineage>
        <taxon>unclassified sequences</taxon>
        <taxon>metagenomes</taxon>
        <taxon>ecological metagenomes</taxon>
    </lineage>
</organism>